<dbReference type="AlphaFoldDB" id="A0AAP0KLX5"/>
<comment type="caution">
    <text evidence="2">The sequence shown here is derived from an EMBL/GenBank/DDBJ whole genome shotgun (WGS) entry which is preliminary data.</text>
</comment>
<evidence type="ECO:0000256" key="1">
    <source>
        <dbReference type="SAM" id="MobiDB-lite"/>
    </source>
</evidence>
<gene>
    <name evidence="2" type="ORF">Sjap_002472</name>
</gene>
<reference evidence="2 3" key="1">
    <citation type="submission" date="2024-01" db="EMBL/GenBank/DDBJ databases">
        <title>Genome assemblies of Stephania.</title>
        <authorList>
            <person name="Yang L."/>
        </authorList>
    </citation>
    <scope>NUCLEOTIDE SEQUENCE [LARGE SCALE GENOMIC DNA]</scope>
    <source>
        <strain evidence="2">QJT</strain>
        <tissue evidence="2">Leaf</tissue>
    </source>
</reference>
<organism evidence="2 3">
    <name type="scientific">Stephania japonica</name>
    <dbReference type="NCBI Taxonomy" id="461633"/>
    <lineage>
        <taxon>Eukaryota</taxon>
        <taxon>Viridiplantae</taxon>
        <taxon>Streptophyta</taxon>
        <taxon>Embryophyta</taxon>
        <taxon>Tracheophyta</taxon>
        <taxon>Spermatophyta</taxon>
        <taxon>Magnoliopsida</taxon>
        <taxon>Ranunculales</taxon>
        <taxon>Menispermaceae</taxon>
        <taxon>Menispermoideae</taxon>
        <taxon>Cissampelideae</taxon>
        <taxon>Stephania</taxon>
    </lineage>
</organism>
<protein>
    <submittedName>
        <fullName evidence="2">Uncharacterized protein</fullName>
    </submittedName>
</protein>
<proteinExistence type="predicted"/>
<dbReference type="EMBL" id="JBBNAE010000001">
    <property type="protein sequence ID" value="KAK9154992.1"/>
    <property type="molecule type" value="Genomic_DNA"/>
</dbReference>
<dbReference type="Proteomes" id="UP001417504">
    <property type="component" value="Unassembled WGS sequence"/>
</dbReference>
<accession>A0AAP0KLX5</accession>
<feature type="region of interest" description="Disordered" evidence="1">
    <location>
        <begin position="61"/>
        <end position="80"/>
    </location>
</feature>
<keyword evidence="3" id="KW-1185">Reference proteome</keyword>
<sequence length="80" mass="8830">MILKHPTEKKHDELNEMNDEMAHPPSVMVEAHDPQAGKGVNSDAYRTMAEELATVVGPRMNHAAPEAPAEPPHLLKPHVH</sequence>
<name>A0AAP0KLX5_9MAGN</name>
<evidence type="ECO:0000313" key="2">
    <source>
        <dbReference type="EMBL" id="KAK9154992.1"/>
    </source>
</evidence>
<evidence type="ECO:0000313" key="3">
    <source>
        <dbReference type="Proteomes" id="UP001417504"/>
    </source>
</evidence>